<evidence type="ECO:0000256" key="2">
    <source>
        <dbReference type="SAM" id="MobiDB-lite"/>
    </source>
</evidence>
<feature type="compositionally biased region" description="Polar residues" evidence="2">
    <location>
        <begin position="315"/>
        <end position="329"/>
    </location>
</feature>
<feature type="compositionally biased region" description="Basic and acidic residues" evidence="2">
    <location>
        <begin position="335"/>
        <end position="347"/>
    </location>
</feature>
<feature type="region of interest" description="Disordered" evidence="2">
    <location>
        <begin position="290"/>
        <end position="347"/>
    </location>
</feature>
<sequence length="347" mass="39756">MVFTVATLAELHRAILLSTSEDEYIIQATILNPPQRIAEFKICKIPDERICPLRWFKSWFGDREPNIPNKAQELWMISYLEKYIQSDDLIKDTRAVMQFAGINNTYQVNFIRAATIIKFLKHNVSSAQVDLFTLHSDTDSILRQQYDKNNNVEVKEVLGQTEEELDNEEEEEQERTLLEEIEHERSNVEQRISSPFGVLSPGMSHLEFSQPLIGIHITQSQSSIETQDIFQPFLKYSRIPTEVVEDQKAQYDAANAEEVARLLDPFNIGRVNKQSKSSLSLQDVVYNSEEYKQSSGRDMSSSLVPPHQDVPTLENLGQTESSEIQTLSSADEEHEAPMIKEKETDDS</sequence>
<evidence type="ECO:0000313" key="3">
    <source>
        <dbReference type="EMBL" id="KAA6385608.1"/>
    </source>
</evidence>
<organism evidence="3 4">
    <name type="scientific">Streblomastix strix</name>
    <dbReference type="NCBI Taxonomy" id="222440"/>
    <lineage>
        <taxon>Eukaryota</taxon>
        <taxon>Metamonada</taxon>
        <taxon>Preaxostyla</taxon>
        <taxon>Oxymonadida</taxon>
        <taxon>Streblomastigidae</taxon>
        <taxon>Streblomastix</taxon>
    </lineage>
</organism>
<dbReference type="Proteomes" id="UP000324800">
    <property type="component" value="Unassembled WGS sequence"/>
</dbReference>
<keyword evidence="1" id="KW-0175">Coiled coil</keyword>
<proteinExistence type="predicted"/>
<protein>
    <recommendedName>
        <fullName evidence="5">Tyr recombinase domain-containing protein</fullName>
    </recommendedName>
</protein>
<reference evidence="3 4" key="1">
    <citation type="submission" date="2019-03" db="EMBL/GenBank/DDBJ databases">
        <title>Single cell metagenomics reveals metabolic interactions within the superorganism composed of flagellate Streblomastix strix and complex community of Bacteroidetes bacteria on its surface.</title>
        <authorList>
            <person name="Treitli S.C."/>
            <person name="Kolisko M."/>
            <person name="Husnik F."/>
            <person name="Keeling P."/>
            <person name="Hampl V."/>
        </authorList>
    </citation>
    <scope>NUCLEOTIDE SEQUENCE [LARGE SCALE GENOMIC DNA]</scope>
    <source>
        <strain evidence="3">ST1C</strain>
    </source>
</reference>
<name>A0A5J4VSM4_9EUKA</name>
<feature type="compositionally biased region" description="Polar residues" evidence="2">
    <location>
        <begin position="293"/>
        <end position="303"/>
    </location>
</feature>
<evidence type="ECO:0000313" key="4">
    <source>
        <dbReference type="Proteomes" id="UP000324800"/>
    </source>
</evidence>
<evidence type="ECO:0008006" key="5">
    <source>
        <dbReference type="Google" id="ProtNLM"/>
    </source>
</evidence>
<evidence type="ECO:0000256" key="1">
    <source>
        <dbReference type="SAM" id="Coils"/>
    </source>
</evidence>
<feature type="coiled-coil region" evidence="1">
    <location>
        <begin position="151"/>
        <end position="191"/>
    </location>
</feature>
<gene>
    <name evidence="3" type="ORF">EZS28_018867</name>
</gene>
<accession>A0A5J4VSM4</accession>
<dbReference type="AlphaFoldDB" id="A0A5J4VSM4"/>
<comment type="caution">
    <text evidence="3">The sequence shown here is derived from an EMBL/GenBank/DDBJ whole genome shotgun (WGS) entry which is preliminary data.</text>
</comment>
<dbReference type="EMBL" id="SNRW01005186">
    <property type="protein sequence ID" value="KAA6385608.1"/>
    <property type="molecule type" value="Genomic_DNA"/>
</dbReference>